<dbReference type="GO" id="GO:0016791">
    <property type="term" value="F:phosphatase activity"/>
    <property type="evidence" value="ECO:0007669"/>
    <property type="project" value="TreeGrafter"/>
</dbReference>
<dbReference type="CDD" id="cd00130">
    <property type="entry name" value="PAS"/>
    <property type="match status" value="1"/>
</dbReference>
<sequence length="387" mass="40834">MTGGIDDLRDAFDNAPCGYVVASADGEIRSVNATMASWLGRPRDALVGAPFTTLLTPGGRIHYETHFAPMLLTSGMLSGVAVDLMASDGRRIPVLLTANVKVGPDGQPALVRIVADNATERRSYERELLAERRRAEEERSRAVSLAETLQLSLLPPSLSPPPGLEAAAHYYNPTAGDVGGDFYDLFPLSRERYGFFLGDVCGKGVAAATLTSLTRYTLRAAAVNDEHPVGVLRTLDSVLKQDTYAERGWFCTVLFGLITASADGIDVEIATGGHPTPLLLQSDGSARYVSTEGGQAVGLFAKPRFTSVRIGLSPGDTLVAYSDGYTEALTGIGSERYDDEGGLLRFAAAHSPNDACGIVAAMRALVDDLGAGVEDDAAVLALGVPRS</sequence>
<comment type="caution">
    <text evidence="4">The sequence shown here is derived from an EMBL/GenBank/DDBJ whole genome shotgun (WGS) entry which is preliminary data.</text>
</comment>
<evidence type="ECO:0000259" key="2">
    <source>
        <dbReference type="SMART" id="SM00091"/>
    </source>
</evidence>
<keyword evidence="1" id="KW-0378">Hydrolase</keyword>
<dbReference type="Pfam" id="PF00989">
    <property type="entry name" value="PAS"/>
    <property type="match status" value="1"/>
</dbReference>
<dbReference type="AlphaFoldDB" id="A0A502EE96"/>
<dbReference type="InterPro" id="IPR035965">
    <property type="entry name" value="PAS-like_dom_sf"/>
</dbReference>
<reference evidence="4 5" key="1">
    <citation type="journal article" date="2019" name="Environ. Microbiol.">
        <title>Species interactions and distinct microbial communities in high Arctic permafrost affected cryosols are associated with the CH4 and CO2 gas fluxes.</title>
        <authorList>
            <person name="Altshuler I."/>
            <person name="Hamel J."/>
            <person name="Turney S."/>
            <person name="Magnuson E."/>
            <person name="Levesque R."/>
            <person name="Greer C."/>
            <person name="Whyte L.G."/>
        </authorList>
    </citation>
    <scope>NUCLEOTIDE SEQUENCE [LARGE SCALE GENOMIC DNA]</scope>
    <source>
        <strain evidence="4 5">S5.20</strain>
    </source>
</reference>
<dbReference type="EMBL" id="RCZG01000002">
    <property type="protein sequence ID" value="TPG35777.1"/>
    <property type="molecule type" value="Genomic_DNA"/>
</dbReference>
<dbReference type="Pfam" id="PF07228">
    <property type="entry name" value="SpoIIE"/>
    <property type="match status" value="1"/>
</dbReference>
<dbReference type="SUPFAM" id="SSF55785">
    <property type="entry name" value="PYP-like sensor domain (PAS domain)"/>
    <property type="match status" value="1"/>
</dbReference>
<dbReference type="InterPro" id="IPR036457">
    <property type="entry name" value="PPM-type-like_dom_sf"/>
</dbReference>
<dbReference type="InterPro" id="IPR001932">
    <property type="entry name" value="PPM-type_phosphatase-like_dom"/>
</dbReference>
<dbReference type="InterPro" id="IPR052016">
    <property type="entry name" value="Bact_Sigma-Reg"/>
</dbReference>
<evidence type="ECO:0000256" key="1">
    <source>
        <dbReference type="ARBA" id="ARBA00022801"/>
    </source>
</evidence>
<dbReference type="Gene3D" id="3.60.40.10">
    <property type="entry name" value="PPM-type phosphatase domain"/>
    <property type="match status" value="1"/>
</dbReference>
<dbReference type="Proteomes" id="UP000320095">
    <property type="component" value="Unassembled WGS sequence"/>
</dbReference>
<keyword evidence="5" id="KW-1185">Reference proteome</keyword>
<evidence type="ECO:0000259" key="3">
    <source>
        <dbReference type="SMART" id="SM00331"/>
    </source>
</evidence>
<feature type="domain" description="PAS" evidence="2">
    <location>
        <begin position="6"/>
        <end position="72"/>
    </location>
</feature>
<name>A0A502EE96_9MYCO</name>
<dbReference type="RefSeq" id="WP_140689084.1">
    <property type="nucleotide sequence ID" value="NZ_RCZG01000002.1"/>
</dbReference>
<dbReference type="PANTHER" id="PTHR43156:SF2">
    <property type="entry name" value="STAGE II SPORULATION PROTEIN E"/>
    <property type="match status" value="1"/>
</dbReference>
<protein>
    <submittedName>
        <fullName evidence="4">PAS domain S-box protein</fullName>
    </submittedName>
</protein>
<dbReference type="SMART" id="SM00091">
    <property type="entry name" value="PAS"/>
    <property type="match status" value="1"/>
</dbReference>
<dbReference type="Gene3D" id="3.30.450.20">
    <property type="entry name" value="PAS domain"/>
    <property type="match status" value="1"/>
</dbReference>
<dbReference type="OrthoDB" id="5241041at2"/>
<dbReference type="InterPro" id="IPR000014">
    <property type="entry name" value="PAS"/>
</dbReference>
<organism evidence="4 5">
    <name type="scientific">Mycolicibacterium hodleri</name>
    <dbReference type="NCBI Taxonomy" id="49897"/>
    <lineage>
        <taxon>Bacteria</taxon>
        <taxon>Bacillati</taxon>
        <taxon>Actinomycetota</taxon>
        <taxon>Actinomycetes</taxon>
        <taxon>Mycobacteriales</taxon>
        <taxon>Mycobacteriaceae</taxon>
        <taxon>Mycolicibacterium</taxon>
    </lineage>
</organism>
<proteinExistence type="predicted"/>
<dbReference type="SMART" id="SM00331">
    <property type="entry name" value="PP2C_SIG"/>
    <property type="match status" value="1"/>
</dbReference>
<evidence type="ECO:0000313" key="5">
    <source>
        <dbReference type="Proteomes" id="UP000320095"/>
    </source>
</evidence>
<dbReference type="PANTHER" id="PTHR43156">
    <property type="entry name" value="STAGE II SPORULATION PROTEIN E-RELATED"/>
    <property type="match status" value="1"/>
</dbReference>
<dbReference type="InterPro" id="IPR013767">
    <property type="entry name" value="PAS_fold"/>
</dbReference>
<accession>A0A502EE96</accession>
<dbReference type="NCBIfam" id="TIGR00229">
    <property type="entry name" value="sensory_box"/>
    <property type="match status" value="1"/>
</dbReference>
<feature type="domain" description="PPM-type phosphatase" evidence="3">
    <location>
        <begin position="161"/>
        <end position="384"/>
    </location>
</feature>
<gene>
    <name evidence="4" type="ORF">EAH80_06885</name>
</gene>
<evidence type="ECO:0000313" key="4">
    <source>
        <dbReference type="EMBL" id="TPG35777.1"/>
    </source>
</evidence>
<dbReference type="GO" id="GO:0006355">
    <property type="term" value="P:regulation of DNA-templated transcription"/>
    <property type="evidence" value="ECO:0007669"/>
    <property type="project" value="InterPro"/>
</dbReference>